<protein>
    <submittedName>
        <fullName evidence="3">Uncharacterized protein</fullName>
    </submittedName>
</protein>
<reference evidence="3 4" key="1">
    <citation type="journal article" date="2015" name="Genome Biol. Evol.">
        <title>Comparative Genomics of a Bacterivorous Green Alga Reveals Evolutionary Causalities and Consequences of Phago-Mixotrophic Mode of Nutrition.</title>
        <authorList>
            <person name="Burns J.A."/>
            <person name="Paasch A."/>
            <person name="Narechania A."/>
            <person name="Kim E."/>
        </authorList>
    </citation>
    <scope>NUCLEOTIDE SEQUENCE [LARGE SCALE GENOMIC DNA]</scope>
    <source>
        <strain evidence="3">PLY_AMNH</strain>
    </source>
</reference>
<dbReference type="EMBL" id="LGRX02019116">
    <property type="protein sequence ID" value="KAK3258963.1"/>
    <property type="molecule type" value="Genomic_DNA"/>
</dbReference>
<gene>
    <name evidence="3" type="ORF">CYMTET_32017</name>
    <name evidence="2" type="ORF">CYMTET_37005</name>
</gene>
<keyword evidence="4" id="KW-1185">Reference proteome</keyword>
<feature type="compositionally biased region" description="Acidic residues" evidence="1">
    <location>
        <begin position="1"/>
        <end position="12"/>
    </location>
</feature>
<comment type="caution">
    <text evidence="3">The sequence shown here is derived from an EMBL/GenBank/DDBJ whole genome shotgun (WGS) entry which is preliminary data.</text>
</comment>
<accession>A0AAE0KSC9</accession>
<organism evidence="3 4">
    <name type="scientific">Cymbomonas tetramitiformis</name>
    <dbReference type="NCBI Taxonomy" id="36881"/>
    <lineage>
        <taxon>Eukaryota</taxon>
        <taxon>Viridiplantae</taxon>
        <taxon>Chlorophyta</taxon>
        <taxon>Pyramimonadophyceae</taxon>
        <taxon>Pyramimonadales</taxon>
        <taxon>Pyramimonadaceae</taxon>
        <taxon>Cymbomonas</taxon>
    </lineage>
</organism>
<proteinExistence type="predicted"/>
<feature type="region of interest" description="Disordered" evidence="1">
    <location>
        <begin position="1"/>
        <end position="44"/>
    </location>
</feature>
<evidence type="ECO:0000256" key="1">
    <source>
        <dbReference type="SAM" id="MobiDB-lite"/>
    </source>
</evidence>
<sequence length="288" mass="31481">MSSLADDIEADEPTTRWPAPPRANPRESQGGNWPQPHGRRHDDNKHFGIHSVSFHVVSKAFVPACVRCPPGSWHDSANCPTADIECDTCVIEQADDADGFVSAFQAAFDSEDDASFAQLCARHDHPLVRRDEEPSEFAENVEVGLGAQYILSGGVSTFYHPPRSVDRWISSTHDSAGVADSDSESIFDYGFVSGDEDVIVDDVPPPAQSTGWWCQETGDWGVPHGSRAANSLRMYEYVLHAHRDGLGTFNLDSGVLCSDTTEITGLADSIENYNDNREFLSVDHSRGG</sequence>
<dbReference type="AlphaFoldDB" id="A0AAE0KSC9"/>
<name>A0AAE0KSC9_9CHLO</name>
<evidence type="ECO:0000313" key="3">
    <source>
        <dbReference type="EMBL" id="KAK3258963.1"/>
    </source>
</evidence>
<evidence type="ECO:0000313" key="4">
    <source>
        <dbReference type="Proteomes" id="UP001190700"/>
    </source>
</evidence>
<dbReference type="Proteomes" id="UP001190700">
    <property type="component" value="Unassembled WGS sequence"/>
</dbReference>
<evidence type="ECO:0000313" key="2">
    <source>
        <dbReference type="EMBL" id="KAK3253754.1"/>
    </source>
</evidence>
<reference evidence="3" key="2">
    <citation type="submission" date="2023-06" db="EMBL/GenBank/DDBJ databases">
        <title>Long-read-based genome assembly of the green algal bacterivore Cymbomonas tetramitiformis.</title>
        <authorList>
            <person name="Gyaltshen Y."/>
            <person name="Rozenberg A."/>
            <person name="Paasch A."/>
            <person name="Burns J.A."/>
            <person name="Warring S."/>
            <person name="Larson R."/>
            <person name="Maurer-Alcala X."/>
            <person name="Dacks J."/>
            <person name="Kim E."/>
        </authorList>
    </citation>
    <scope>NUCLEOTIDE SEQUENCE</scope>
    <source>
        <strain evidence="3">PLY_AMNH</strain>
    </source>
</reference>
<dbReference type="EMBL" id="LGRX02024663">
    <property type="protein sequence ID" value="KAK3253754.1"/>
    <property type="molecule type" value="Genomic_DNA"/>
</dbReference>